<keyword evidence="1" id="KW-0472">Membrane</keyword>
<protein>
    <recommendedName>
        <fullName evidence="2">DUF218 domain-containing protein</fullName>
    </recommendedName>
</protein>
<dbReference type="CDD" id="cd06259">
    <property type="entry name" value="YdcF-like"/>
    <property type="match status" value="1"/>
</dbReference>
<dbReference type="OrthoDB" id="9809813at2"/>
<accession>A0A087M0L6</accession>
<dbReference type="Pfam" id="PF02698">
    <property type="entry name" value="DUF218"/>
    <property type="match status" value="1"/>
</dbReference>
<organism evidence="3 4">
    <name type="scientific">Devosia riboflavina</name>
    <dbReference type="NCBI Taxonomy" id="46914"/>
    <lineage>
        <taxon>Bacteria</taxon>
        <taxon>Pseudomonadati</taxon>
        <taxon>Pseudomonadota</taxon>
        <taxon>Alphaproteobacteria</taxon>
        <taxon>Hyphomicrobiales</taxon>
        <taxon>Devosiaceae</taxon>
        <taxon>Devosia</taxon>
    </lineage>
</organism>
<dbReference type="InterPro" id="IPR014729">
    <property type="entry name" value="Rossmann-like_a/b/a_fold"/>
</dbReference>
<keyword evidence="4" id="KW-1185">Reference proteome</keyword>
<dbReference type="PANTHER" id="PTHR30336">
    <property type="entry name" value="INNER MEMBRANE PROTEIN, PROBABLE PERMEASE"/>
    <property type="match status" value="1"/>
</dbReference>
<gene>
    <name evidence="3" type="ORF">JP75_14635</name>
</gene>
<reference evidence="3 4" key="1">
    <citation type="submission" date="2014-08" db="EMBL/GenBank/DDBJ databases">
        <authorList>
            <person name="Hassan Y.I."/>
            <person name="Lepp D."/>
            <person name="Zhou T."/>
        </authorList>
    </citation>
    <scope>NUCLEOTIDE SEQUENCE [LARGE SCALE GENOMIC DNA]</scope>
    <source>
        <strain evidence="3 4">IFO13584</strain>
    </source>
</reference>
<dbReference type="GO" id="GO:0005886">
    <property type="term" value="C:plasma membrane"/>
    <property type="evidence" value="ECO:0007669"/>
    <property type="project" value="TreeGrafter"/>
</dbReference>
<dbReference type="EMBL" id="JQGC01000013">
    <property type="protein sequence ID" value="KFL30419.1"/>
    <property type="molecule type" value="Genomic_DNA"/>
</dbReference>
<proteinExistence type="predicted"/>
<dbReference type="AlphaFoldDB" id="A0A087M0L6"/>
<dbReference type="InterPro" id="IPR003848">
    <property type="entry name" value="DUF218"/>
</dbReference>
<dbReference type="InterPro" id="IPR051599">
    <property type="entry name" value="Cell_Envelope_Assoc"/>
</dbReference>
<dbReference type="GO" id="GO:0000270">
    <property type="term" value="P:peptidoglycan metabolic process"/>
    <property type="evidence" value="ECO:0007669"/>
    <property type="project" value="TreeGrafter"/>
</dbReference>
<evidence type="ECO:0000256" key="1">
    <source>
        <dbReference type="SAM" id="Phobius"/>
    </source>
</evidence>
<dbReference type="Proteomes" id="UP000028981">
    <property type="component" value="Unassembled WGS sequence"/>
</dbReference>
<dbReference type="Gene3D" id="3.40.50.620">
    <property type="entry name" value="HUPs"/>
    <property type="match status" value="1"/>
</dbReference>
<dbReference type="PANTHER" id="PTHR30336:SF4">
    <property type="entry name" value="ENVELOPE BIOGENESIS FACTOR ELYC"/>
    <property type="match status" value="1"/>
</dbReference>
<name>A0A087M0L6_9HYPH</name>
<dbReference type="RefSeq" id="WP_035084046.1">
    <property type="nucleotide sequence ID" value="NZ_JQGC01000013.1"/>
</dbReference>
<comment type="caution">
    <text evidence="3">The sequence shown here is derived from an EMBL/GenBank/DDBJ whole genome shotgun (WGS) entry which is preliminary data.</text>
</comment>
<dbReference type="GO" id="GO:0043164">
    <property type="term" value="P:Gram-negative-bacterium-type cell wall biogenesis"/>
    <property type="evidence" value="ECO:0007669"/>
    <property type="project" value="TreeGrafter"/>
</dbReference>
<feature type="domain" description="DUF218" evidence="2">
    <location>
        <begin position="80"/>
        <end position="247"/>
    </location>
</feature>
<sequence>MFFLASKVFWLLAQPLSVVFLLMLIAVATLFWGRRRLAATALVLGLLIHGTVSFTNLGYLIMQPLEDHFAVPAMPPDDVDAIIMLGGATLERPSSARQITELNDAGDRLTTTLWLAQAYPTAKIFISGGSGALTDEGEAEATTAERFFLAFGIARDRLVLEGESRNTDENVANTKELLGQSADGTIVLVTSAYHMPRSVGIFEKTGLSVIPWPTDYRTPGQQSFGFDIANPVQNVNVTTAAIKEWVGLLIYNWTGKTSKLFPGP</sequence>
<feature type="transmembrane region" description="Helical" evidence="1">
    <location>
        <begin position="39"/>
        <end position="62"/>
    </location>
</feature>
<keyword evidence="1" id="KW-1133">Transmembrane helix</keyword>
<evidence type="ECO:0000313" key="3">
    <source>
        <dbReference type="EMBL" id="KFL30419.1"/>
    </source>
</evidence>
<evidence type="ECO:0000259" key="2">
    <source>
        <dbReference type="Pfam" id="PF02698"/>
    </source>
</evidence>
<keyword evidence="1" id="KW-0812">Transmembrane</keyword>
<evidence type="ECO:0000313" key="4">
    <source>
        <dbReference type="Proteomes" id="UP000028981"/>
    </source>
</evidence>
<feature type="transmembrane region" description="Helical" evidence="1">
    <location>
        <begin position="12"/>
        <end position="32"/>
    </location>
</feature>